<feature type="compositionally biased region" description="Low complexity" evidence="1">
    <location>
        <begin position="334"/>
        <end position="346"/>
    </location>
</feature>
<reference evidence="3 4" key="1">
    <citation type="submission" date="2022-04" db="EMBL/GenBank/DDBJ databases">
        <title>Spirosoma sp. strain RP8 genome sequencing and assembly.</title>
        <authorList>
            <person name="Jung Y."/>
        </authorList>
    </citation>
    <scope>NUCLEOTIDE SEQUENCE [LARGE SCALE GENOMIC DNA]</scope>
    <source>
        <strain evidence="3 4">RP8</strain>
    </source>
</reference>
<feature type="compositionally biased region" description="Basic and acidic residues" evidence="1">
    <location>
        <begin position="306"/>
        <end position="315"/>
    </location>
</feature>
<feature type="compositionally biased region" description="Low complexity" evidence="1">
    <location>
        <begin position="276"/>
        <end position="290"/>
    </location>
</feature>
<feature type="compositionally biased region" description="Polar residues" evidence="1">
    <location>
        <begin position="401"/>
        <end position="424"/>
    </location>
</feature>
<evidence type="ECO:0000313" key="3">
    <source>
        <dbReference type="EMBL" id="MCK8490324.1"/>
    </source>
</evidence>
<dbReference type="Proteomes" id="UP001202180">
    <property type="component" value="Unassembled WGS sequence"/>
</dbReference>
<dbReference type="RefSeq" id="WP_248475188.1">
    <property type="nucleotide sequence ID" value="NZ_JALPRF010000001.1"/>
</dbReference>
<comment type="caution">
    <text evidence="3">The sequence shown here is derived from an EMBL/GenBank/DDBJ whole genome shotgun (WGS) entry which is preliminary data.</text>
</comment>
<dbReference type="InterPro" id="IPR046535">
    <property type="entry name" value="DUF6600"/>
</dbReference>
<feature type="compositionally biased region" description="Polar residues" evidence="1">
    <location>
        <begin position="361"/>
        <end position="376"/>
    </location>
</feature>
<feature type="signal peptide" evidence="2">
    <location>
        <begin position="1"/>
        <end position="28"/>
    </location>
</feature>
<evidence type="ECO:0000256" key="2">
    <source>
        <dbReference type="SAM" id="SignalP"/>
    </source>
</evidence>
<gene>
    <name evidence="3" type="ORF">M0L20_00595</name>
</gene>
<feature type="region of interest" description="Disordered" evidence="1">
    <location>
        <begin position="234"/>
        <end position="440"/>
    </location>
</feature>
<sequence>MTILKTIKLLGLVALLALSPSISQKTMAQPGVSVPVESFYDELAPYGQWTQYPGYGDVWMPNAGPDFQPYATGGHWVVTEYGNTWVSDYAWGWAPFHYGRWIYDPGYGGWLWIPGTDWGPAWVAWRSGGGYYGWAPLAPGMNVSININIPAPYWTFVPEVYIASPRVYSYCVPRPNVVNIYQSTTIINNVYRTNNRVYAYGPPRADIERVTRRSVPVYRVDNLDRPGRSVVGNGSVGFYRPDHGPAYRQDYGRNGRFNNDPRPEFNGNNASGRGWYNGDNTTNRDYNRNNVPGRGTYNGNGTPDRGYTRDIEPNREYNGSFSPNRRGSFNGSDANGAIPGNNAAPNRSFESNRGTYRPAESGNNAPQGGFPQSPNRSYERPGFQAPSGNQSTPGGRESGFSRMNENRGSQPQFQQRNPEPNPQGNVARPGGFQGGGRGPR</sequence>
<keyword evidence="4" id="KW-1185">Reference proteome</keyword>
<dbReference type="Pfam" id="PF20245">
    <property type="entry name" value="DUF6600"/>
    <property type="match status" value="1"/>
</dbReference>
<feature type="chain" id="PRO_5047528947" description="BcpO-related WXXGXW repeat protein" evidence="2">
    <location>
        <begin position="29"/>
        <end position="440"/>
    </location>
</feature>
<feature type="compositionally biased region" description="Basic and acidic residues" evidence="1">
    <location>
        <begin position="240"/>
        <end position="263"/>
    </location>
</feature>
<name>A0ABT0HDT6_9BACT</name>
<proteinExistence type="predicted"/>
<accession>A0ABT0HDT6</accession>
<evidence type="ECO:0000256" key="1">
    <source>
        <dbReference type="SAM" id="MobiDB-lite"/>
    </source>
</evidence>
<feature type="compositionally biased region" description="Gly residues" evidence="1">
    <location>
        <begin position="431"/>
        <end position="440"/>
    </location>
</feature>
<organism evidence="3 4">
    <name type="scientific">Spirosoma liriopis</name>
    <dbReference type="NCBI Taxonomy" id="2937440"/>
    <lineage>
        <taxon>Bacteria</taxon>
        <taxon>Pseudomonadati</taxon>
        <taxon>Bacteroidota</taxon>
        <taxon>Cytophagia</taxon>
        <taxon>Cytophagales</taxon>
        <taxon>Cytophagaceae</taxon>
        <taxon>Spirosoma</taxon>
    </lineage>
</organism>
<evidence type="ECO:0008006" key="5">
    <source>
        <dbReference type="Google" id="ProtNLM"/>
    </source>
</evidence>
<feature type="compositionally biased region" description="Polar residues" evidence="1">
    <location>
        <begin position="317"/>
        <end position="333"/>
    </location>
</feature>
<keyword evidence="2" id="KW-0732">Signal</keyword>
<dbReference type="EMBL" id="JALPRF010000001">
    <property type="protein sequence ID" value="MCK8490324.1"/>
    <property type="molecule type" value="Genomic_DNA"/>
</dbReference>
<evidence type="ECO:0000313" key="4">
    <source>
        <dbReference type="Proteomes" id="UP001202180"/>
    </source>
</evidence>
<protein>
    <recommendedName>
        <fullName evidence="5">BcpO-related WXXGXW repeat protein</fullName>
    </recommendedName>
</protein>